<protein>
    <submittedName>
        <fullName evidence="4">Zinc protease</fullName>
    </submittedName>
</protein>
<comment type="caution">
    <text evidence="4">The sequence shown here is derived from an EMBL/GenBank/DDBJ whole genome shotgun (WGS) entry which is preliminary data.</text>
</comment>
<dbReference type="InterPro" id="IPR007863">
    <property type="entry name" value="Peptidase_M16_C"/>
</dbReference>
<keyword evidence="4" id="KW-0378">Hydrolase</keyword>
<dbReference type="GO" id="GO:0046872">
    <property type="term" value="F:metal ion binding"/>
    <property type="evidence" value="ECO:0007669"/>
    <property type="project" value="InterPro"/>
</dbReference>
<evidence type="ECO:0000313" key="5">
    <source>
        <dbReference type="Proteomes" id="UP000295304"/>
    </source>
</evidence>
<feature type="domain" description="Peptidase M16 C-terminal" evidence="3">
    <location>
        <begin position="194"/>
        <end position="369"/>
    </location>
</feature>
<keyword evidence="4" id="KW-0645">Protease</keyword>
<dbReference type="Pfam" id="PF05193">
    <property type="entry name" value="Peptidase_M16_C"/>
    <property type="match status" value="1"/>
</dbReference>
<keyword evidence="1" id="KW-0732">Signal</keyword>
<gene>
    <name evidence="4" type="ORF">EDD55_11093</name>
</gene>
<dbReference type="GO" id="GO:0008233">
    <property type="term" value="F:peptidase activity"/>
    <property type="evidence" value="ECO:0007669"/>
    <property type="project" value="UniProtKB-KW"/>
</dbReference>
<keyword evidence="5" id="KW-1185">Reference proteome</keyword>
<sequence length="444" mass="47580">MKRFFYAAIFVIGLSSSMGFGASDAHAITVERVVSPKGVVAWLVEDHTNPIIAMNFAFRGGAALDPKGKAGVANLVSGLLDEGAGKLKSQAFQRRLQDISASLRFDAGRDTFAGSLKTLTAHRDRAFDLTRLALSAPRFDRSAVARIRAQVEAGLRYESEDPDTVATKKFFATVFRGHPYAHSVAGTAKSVRAITIADLKAFHDKYMTRGNLVIGVSGDITPAELAPALDRIFGALPAHGAPTKLPTVGAQGKGRVVVVKKNVAQSAIVFGEQGVRRSDPDFYSAYVMNYILGGGGFTSRLFSQVREKRGLAYSVSSGLYPLDHAALIMGNAGTASPKAGETIKVVRDVWRRLGTDGATAGELKDAKTYLTGSFALRFTSNDAVASILTAMQLEHLGIDYLDKRNGYIQKVTLADVNRVAKRLLKADALTFVVAGDPKGKIKVR</sequence>
<organism evidence="4 5">
    <name type="scientific">Varunaivibrio sulfuroxidans</name>
    <dbReference type="NCBI Taxonomy" id="1773489"/>
    <lineage>
        <taxon>Bacteria</taxon>
        <taxon>Pseudomonadati</taxon>
        <taxon>Pseudomonadota</taxon>
        <taxon>Alphaproteobacteria</taxon>
        <taxon>Rhodospirillales</taxon>
        <taxon>Magnetovibrionaceae</taxon>
        <taxon>Varunaivibrio</taxon>
    </lineage>
</organism>
<feature type="chain" id="PRO_5020658842" evidence="1">
    <location>
        <begin position="22"/>
        <end position="444"/>
    </location>
</feature>
<dbReference type="PANTHER" id="PTHR11851">
    <property type="entry name" value="METALLOPROTEASE"/>
    <property type="match status" value="1"/>
</dbReference>
<dbReference type="InterPro" id="IPR011765">
    <property type="entry name" value="Pept_M16_N"/>
</dbReference>
<dbReference type="PANTHER" id="PTHR11851:SF224">
    <property type="entry name" value="PROCESSING PROTEASE"/>
    <property type="match status" value="1"/>
</dbReference>
<dbReference type="Pfam" id="PF00675">
    <property type="entry name" value="Peptidase_M16"/>
    <property type="match status" value="1"/>
</dbReference>
<evidence type="ECO:0000256" key="1">
    <source>
        <dbReference type="SAM" id="SignalP"/>
    </source>
</evidence>
<proteinExistence type="predicted"/>
<feature type="signal peptide" evidence="1">
    <location>
        <begin position="1"/>
        <end position="21"/>
    </location>
</feature>
<reference evidence="4 5" key="1">
    <citation type="submission" date="2019-03" db="EMBL/GenBank/DDBJ databases">
        <title>Genomic Encyclopedia of Type Strains, Phase IV (KMG-IV): sequencing the most valuable type-strain genomes for metagenomic binning, comparative biology and taxonomic classification.</title>
        <authorList>
            <person name="Goeker M."/>
        </authorList>
    </citation>
    <scope>NUCLEOTIDE SEQUENCE [LARGE SCALE GENOMIC DNA]</scope>
    <source>
        <strain evidence="4 5">DSM 101688</strain>
    </source>
</reference>
<evidence type="ECO:0000259" key="3">
    <source>
        <dbReference type="Pfam" id="PF05193"/>
    </source>
</evidence>
<dbReference type="InterPro" id="IPR050361">
    <property type="entry name" value="MPP/UQCRC_Complex"/>
</dbReference>
<dbReference type="AlphaFoldDB" id="A0A4R3J486"/>
<feature type="domain" description="Peptidase M16 N-terminal" evidence="2">
    <location>
        <begin position="44"/>
        <end position="187"/>
    </location>
</feature>
<accession>A0A4R3J486</accession>
<dbReference type="RefSeq" id="WP_132939926.1">
    <property type="nucleotide sequence ID" value="NZ_CP119676.1"/>
</dbReference>
<dbReference type="EMBL" id="SLZW01000010">
    <property type="protein sequence ID" value="TCS60618.1"/>
    <property type="molecule type" value="Genomic_DNA"/>
</dbReference>
<dbReference type="InterPro" id="IPR011249">
    <property type="entry name" value="Metalloenz_LuxS/M16"/>
</dbReference>
<dbReference type="Proteomes" id="UP000295304">
    <property type="component" value="Unassembled WGS sequence"/>
</dbReference>
<evidence type="ECO:0000313" key="4">
    <source>
        <dbReference type="EMBL" id="TCS60618.1"/>
    </source>
</evidence>
<dbReference type="OrthoDB" id="9811314at2"/>
<name>A0A4R3J486_9PROT</name>
<evidence type="ECO:0000259" key="2">
    <source>
        <dbReference type="Pfam" id="PF00675"/>
    </source>
</evidence>
<dbReference type="Gene3D" id="3.30.830.10">
    <property type="entry name" value="Metalloenzyme, LuxS/M16 peptidase-like"/>
    <property type="match status" value="2"/>
</dbReference>
<dbReference type="GO" id="GO:0006508">
    <property type="term" value="P:proteolysis"/>
    <property type="evidence" value="ECO:0007669"/>
    <property type="project" value="UniProtKB-KW"/>
</dbReference>
<dbReference type="SUPFAM" id="SSF63411">
    <property type="entry name" value="LuxS/MPP-like metallohydrolase"/>
    <property type="match status" value="2"/>
</dbReference>